<protein>
    <submittedName>
        <fullName evidence="2">Prepilin-type N-terminal cleavage/methylation domain-containing protein</fullName>
    </submittedName>
</protein>
<feature type="transmembrane region" description="Helical" evidence="1">
    <location>
        <begin position="12"/>
        <end position="36"/>
    </location>
</feature>
<accession>A0A9D1NKC7</accession>
<reference evidence="2" key="1">
    <citation type="submission" date="2020-10" db="EMBL/GenBank/DDBJ databases">
        <authorList>
            <person name="Gilroy R."/>
        </authorList>
    </citation>
    <scope>NUCLEOTIDE SEQUENCE</scope>
    <source>
        <strain evidence="2">10669</strain>
    </source>
</reference>
<dbReference type="NCBIfam" id="TIGR02532">
    <property type="entry name" value="IV_pilin_GFxxxE"/>
    <property type="match status" value="1"/>
</dbReference>
<comment type="caution">
    <text evidence="2">The sequence shown here is derived from an EMBL/GenBank/DDBJ whole genome shotgun (WGS) entry which is preliminary data.</text>
</comment>
<dbReference type="AlphaFoldDB" id="A0A9D1NKC7"/>
<keyword evidence="1" id="KW-0812">Transmembrane</keyword>
<evidence type="ECO:0000256" key="1">
    <source>
        <dbReference type="SAM" id="Phobius"/>
    </source>
</evidence>
<gene>
    <name evidence="2" type="ORF">IAC75_06385</name>
</gene>
<name>A0A9D1NKC7_9BACT</name>
<dbReference type="InterPro" id="IPR045584">
    <property type="entry name" value="Pilin-like"/>
</dbReference>
<dbReference type="EMBL" id="DVOG01000169">
    <property type="protein sequence ID" value="HIV04754.1"/>
    <property type="molecule type" value="Genomic_DNA"/>
</dbReference>
<dbReference type="Gene3D" id="3.30.700.10">
    <property type="entry name" value="Glycoprotein, Type 4 Pilin"/>
    <property type="match status" value="1"/>
</dbReference>
<keyword evidence="1" id="KW-0472">Membrane</keyword>
<dbReference type="Pfam" id="PF07963">
    <property type="entry name" value="N_methyl"/>
    <property type="match status" value="1"/>
</dbReference>
<evidence type="ECO:0000313" key="3">
    <source>
        <dbReference type="Proteomes" id="UP000886812"/>
    </source>
</evidence>
<evidence type="ECO:0000313" key="2">
    <source>
        <dbReference type="EMBL" id="HIV04754.1"/>
    </source>
</evidence>
<proteinExistence type="predicted"/>
<sequence length="223" mass="24984">MKTAKIPASRRAFTLVEILVVVSLLVALAAITFSLAGPVRNTIMTTKAKSQIQKISLALNEFKNHYGDYPMSDGGDNEEEWAELLIDAMRGDRILIRRNGKISMANYDDGRPNAQPVPFLALGEFTLDDENDPANAKQILDPWENLYQYRYNRISGGKPGQNWDAPTFLLISAGPEYNEPPDTSDYFTGDMEQTGLFETDASEPDYYYEDVRADNLVNIDMGL</sequence>
<dbReference type="InterPro" id="IPR012902">
    <property type="entry name" value="N_methyl_site"/>
</dbReference>
<dbReference type="SUPFAM" id="SSF54523">
    <property type="entry name" value="Pili subunits"/>
    <property type="match status" value="1"/>
</dbReference>
<dbReference type="Proteomes" id="UP000886812">
    <property type="component" value="Unassembled WGS sequence"/>
</dbReference>
<organism evidence="2 3">
    <name type="scientific">Candidatus Spyradosoma merdigallinarum</name>
    <dbReference type="NCBI Taxonomy" id="2840950"/>
    <lineage>
        <taxon>Bacteria</taxon>
        <taxon>Pseudomonadati</taxon>
        <taxon>Verrucomicrobiota</taxon>
        <taxon>Opitutia</taxon>
        <taxon>Opitutia incertae sedis</taxon>
        <taxon>Candidatus Spyradosoma</taxon>
    </lineage>
</organism>
<keyword evidence="1" id="KW-1133">Transmembrane helix</keyword>
<reference evidence="2" key="2">
    <citation type="journal article" date="2021" name="PeerJ">
        <title>Extensive microbial diversity within the chicken gut microbiome revealed by metagenomics and culture.</title>
        <authorList>
            <person name="Gilroy R."/>
            <person name="Ravi A."/>
            <person name="Getino M."/>
            <person name="Pursley I."/>
            <person name="Horton D.L."/>
            <person name="Alikhan N.F."/>
            <person name="Baker D."/>
            <person name="Gharbi K."/>
            <person name="Hall N."/>
            <person name="Watson M."/>
            <person name="Adriaenssens E.M."/>
            <person name="Foster-Nyarko E."/>
            <person name="Jarju S."/>
            <person name="Secka A."/>
            <person name="Antonio M."/>
            <person name="Oren A."/>
            <person name="Chaudhuri R.R."/>
            <person name="La Ragione R."/>
            <person name="Hildebrand F."/>
            <person name="Pallen M.J."/>
        </authorList>
    </citation>
    <scope>NUCLEOTIDE SEQUENCE</scope>
    <source>
        <strain evidence="2">10669</strain>
    </source>
</reference>